<name>A0A7H8UJL1_ENTCL</name>
<evidence type="ECO:0000313" key="2">
    <source>
        <dbReference type="Proteomes" id="UP000509421"/>
    </source>
</evidence>
<gene>
    <name evidence="1" type="ORF">HWQ14_21580</name>
</gene>
<proteinExistence type="predicted"/>
<evidence type="ECO:0008006" key="3">
    <source>
        <dbReference type="Google" id="ProtNLM"/>
    </source>
</evidence>
<dbReference type="EMBL" id="CP056117">
    <property type="protein sequence ID" value="QLA00081.1"/>
    <property type="molecule type" value="Genomic_DNA"/>
</dbReference>
<dbReference type="PROSITE" id="PS51257">
    <property type="entry name" value="PROKAR_LIPOPROTEIN"/>
    <property type="match status" value="1"/>
</dbReference>
<evidence type="ECO:0000313" key="1">
    <source>
        <dbReference type="EMBL" id="QLA00081.1"/>
    </source>
</evidence>
<organism evidence="1 2">
    <name type="scientific">Enterobacter cloacae</name>
    <dbReference type="NCBI Taxonomy" id="550"/>
    <lineage>
        <taxon>Bacteria</taxon>
        <taxon>Pseudomonadati</taxon>
        <taxon>Pseudomonadota</taxon>
        <taxon>Gammaproteobacteria</taxon>
        <taxon>Enterobacterales</taxon>
        <taxon>Enterobacteriaceae</taxon>
        <taxon>Enterobacter</taxon>
        <taxon>Enterobacter cloacae complex</taxon>
    </lineage>
</organism>
<dbReference type="AlphaFoldDB" id="A0A7H8UJL1"/>
<accession>A0A7H8UJL1</accession>
<sequence>MRLASCAVALVIIASLAGCKSEEGKAFIGNWIEDSNSKTPAKITISEDKSGDNHLFAVKITDLIWDKETGIHYNTKKIKAMANKEHFLSAYNGDNFIIFDDRLIYNGDRYKRVE</sequence>
<protein>
    <recommendedName>
        <fullName evidence="3">Lipoprotein</fullName>
    </recommendedName>
</protein>
<dbReference type="RefSeq" id="WP_176610950.1">
    <property type="nucleotide sequence ID" value="NZ_CP056117.1"/>
</dbReference>
<reference evidence="1 2" key="1">
    <citation type="submission" date="2020-06" db="EMBL/GenBank/DDBJ databases">
        <title>Long-read sequencing of DSM26481-BlokeschLab.</title>
        <authorList>
            <person name="Blokesch M."/>
        </authorList>
    </citation>
    <scope>NUCLEOTIDE SEQUENCE [LARGE SCALE GENOMIC DNA]</scope>
    <source>
        <strain evidence="1 2">DSM 26481</strain>
    </source>
</reference>
<dbReference type="Proteomes" id="UP000509421">
    <property type="component" value="Chromosome"/>
</dbReference>